<comment type="caution">
    <text evidence="4">The sequence shown here is derived from an EMBL/GenBank/DDBJ whole genome shotgun (WGS) entry which is preliminary data.</text>
</comment>
<feature type="domain" description="C2H2-type" evidence="3">
    <location>
        <begin position="101"/>
        <end position="128"/>
    </location>
</feature>
<evidence type="ECO:0000256" key="2">
    <source>
        <dbReference type="SAM" id="MobiDB-lite"/>
    </source>
</evidence>
<accession>A0A226E938</accession>
<dbReference type="GO" id="GO:0008270">
    <property type="term" value="F:zinc ion binding"/>
    <property type="evidence" value="ECO:0007669"/>
    <property type="project" value="UniProtKB-KW"/>
</dbReference>
<evidence type="ECO:0000313" key="4">
    <source>
        <dbReference type="EMBL" id="OXA53547.1"/>
    </source>
</evidence>
<dbReference type="OrthoDB" id="8061312at2759"/>
<name>A0A226E938_FOLCA</name>
<feature type="compositionally biased region" description="Acidic residues" evidence="2">
    <location>
        <begin position="46"/>
        <end position="59"/>
    </location>
</feature>
<protein>
    <recommendedName>
        <fullName evidence="3">C2H2-type domain-containing protein</fullName>
    </recommendedName>
</protein>
<keyword evidence="5" id="KW-1185">Reference proteome</keyword>
<keyword evidence="1" id="KW-0479">Metal-binding</keyword>
<dbReference type="AlphaFoldDB" id="A0A226E938"/>
<evidence type="ECO:0000313" key="5">
    <source>
        <dbReference type="Proteomes" id="UP000198287"/>
    </source>
</evidence>
<proteinExistence type="predicted"/>
<feature type="region of interest" description="Disordered" evidence="2">
    <location>
        <begin position="20"/>
        <end position="81"/>
    </location>
</feature>
<organism evidence="4 5">
    <name type="scientific">Folsomia candida</name>
    <name type="common">Springtail</name>
    <dbReference type="NCBI Taxonomy" id="158441"/>
    <lineage>
        <taxon>Eukaryota</taxon>
        <taxon>Metazoa</taxon>
        <taxon>Ecdysozoa</taxon>
        <taxon>Arthropoda</taxon>
        <taxon>Hexapoda</taxon>
        <taxon>Collembola</taxon>
        <taxon>Entomobryomorpha</taxon>
        <taxon>Isotomoidea</taxon>
        <taxon>Isotomidae</taxon>
        <taxon>Proisotominae</taxon>
        <taxon>Folsomia</taxon>
    </lineage>
</organism>
<sequence>MELGDHPQFEIEDLELFPEEWKATTASVPRQAAAKLDGKTTGNSNNEDDNSENESDEVGSDFVHSEESHQSAELNDRVGSQGSDELGELIQLAGEETKLTKICSICQKEFYTTSGLANHMSRHDKHVKSVRELNRRRRKRGLEYVGFSKVEASSTGGTKPIQVQRTHKSGRSLGPACTSVACAKSKIRKCIHFSDEVRQELFDNFWINIDWGAKKSYVRGFGIVGVASRCTQLPSRRNDTLVYHLPIRAGLRVKVCKAMFLATLGIGRHQVITWTKKVNKICDTSQVNIQAEAVLLEK</sequence>
<gene>
    <name evidence="4" type="ORF">Fcan01_10747</name>
</gene>
<dbReference type="PROSITE" id="PS00028">
    <property type="entry name" value="ZINC_FINGER_C2H2_1"/>
    <property type="match status" value="1"/>
</dbReference>
<reference evidence="4 5" key="1">
    <citation type="submission" date="2015-12" db="EMBL/GenBank/DDBJ databases">
        <title>The genome of Folsomia candida.</title>
        <authorList>
            <person name="Faddeeva A."/>
            <person name="Derks M.F."/>
            <person name="Anvar Y."/>
            <person name="Smit S."/>
            <person name="Van Straalen N."/>
            <person name="Roelofs D."/>
        </authorList>
    </citation>
    <scope>NUCLEOTIDE SEQUENCE [LARGE SCALE GENOMIC DNA]</scope>
    <source>
        <strain evidence="4 5">VU population</strain>
        <tissue evidence="4">Whole body</tissue>
    </source>
</reference>
<keyword evidence="1" id="KW-0862">Zinc</keyword>
<dbReference type="PROSITE" id="PS50157">
    <property type="entry name" value="ZINC_FINGER_C2H2_2"/>
    <property type="match status" value="1"/>
</dbReference>
<dbReference type="PANTHER" id="PTHR10773:SF19">
    <property type="match status" value="1"/>
</dbReference>
<feature type="compositionally biased region" description="Basic and acidic residues" evidence="2">
    <location>
        <begin position="63"/>
        <end position="76"/>
    </location>
</feature>
<dbReference type="EMBL" id="LNIX01000005">
    <property type="protein sequence ID" value="OXA53547.1"/>
    <property type="molecule type" value="Genomic_DNA"/>
</dbReference>
<dbReference type="PANTHER" id="PTHR10773">
    <property type="entry name" value="DNA-DIRECTED RNA POLYMERASES I, II, AND III SUBUNIT RPABC2"/>
    <property type="match status" value="1"/>
</dbReference>
<dbReference type="Proteomes" id="UP000198287">
    <property type="component" value="Unassembled WGS sequence"/>
</dbReference>
<evidence type="ECO:0000256" key="1">
    <source>
        <dbReference type="PROSITE-ProRule" id="PRU00042"/>
    </source>
</evidence>
<evidence type="ECO:0000259" key="3">
    <source>
        <dbReference type="PROSITE" id="PS50157"/>
    </source>
</evidence>
<keyword evidence="1" id="KW-0863">Zinc-finger</keyword>
<dbReference type="InterPro" id="IPR013087">
    <property type="entry name" value="Znf_C2H2_type"/>
</dbReference>